<protein>
    <submittedName>
        <fullName evidence="6">Glycosyltransferase</fullName>
    </submittedName>
</protein>
<sequence length="230" mass="26355">MHLDEVTVIVPTKNEENNIQAFLASLPPQIMLIVVDASDDRTPVLVEATRTERTILVRSMTHIAAARNLGACIAETPWLLFTDADVTFAADYFERLQRRTDADAYFGAKRSQQAYAAYYRWFVRGQRLMAWMGVPAVSGSNFLVRRSAFLAVGSFDEALPCNEDSELGWRLTRRGYKVVFAPELIVYEHDHRRLRRGAVRKTAHSLTRCALLYAGLLPERLRRSDWGYWR</sequence>
<keyword evidence="4 6" id="KW-0808">Transferase</keyword>
<gene>
    <name evidence="6" type="ORF">ENQ20_16100</name>
</gene>
<dbReference type="EMBL" id="DSMG01000166">
    <property type="protein sequence ID" value="HDX32989.1"/>
    <property type="molecule type" value="Genomic_DNA"/>
</dbReference>
<dbReference type="InterPro" id="IPR029044">
    <property type="entry name" value="Nucleotide-diphossugar_trans"/>
</dbReference>
<accession>A0A7C1K168</accession>
<comment type="caution">
    <text evidence="6">The sequence shown here is derived from an EMBL/GenBank/DDBJ whole genome shotgun (WGS) entry which is preliminary data.</text>
</comment>
<evidence type="ECO:0000256" key="1">
    <source>
        <dbReference type="ARBA" id="ARBA00004776"/>
    </source>
</evidence>
<organism evidence="6">
    <name type="scientific">Caldilinea aerophila</name>
    <dbReference type="NCBI Taxonomy" id="133453"/>
    <lineage>
        <taxon>Bacteria</taxon>
        <taxon>Bacillati</taxon>
        <taxon>Chloroflexota</taxon>
        <taxon>Caldilineae</taxon>
        <taxon>Caldilineales</taxon>
        <taxon>Caldilineaceae</taxon>
        <taxon>Caldilinea</taxon>
    </lineage>
</organism>
<dbReference type="AlphaFoldDB" id="A0A7C1K168"/>
<dbReference type="PANTHER" id="PTHR43179">
    <property type="entry name" value="RHAMNOSYLTRANSFERASE WBBL"/>
    <property type="match status" value="1"/>
</dbReference>
<feature type="domain" description="Glycosyltransferase 2-like" evidence="5">
    <location>
        <begin position="7"/>
        <end position="149"/>
    </location>
</feature>
<evidence type="ECO:0000313" key="6">
    <source>
        <dbReference type="EMBL" id="HDX32989.1"/>
    </source>
</evidence>
<dbReference type="PANTHER" id="PTHR43179:SF12">
    <property type="entry name" value="GALACTOFURANOSYLTRANSFERASE GLFT2"/>
    <property type="match status" value="1"/>
</dbReference>
<dbReference type="InterPro" id="IPR001173">
    <property type="entry name" value="Glyco_trans_2-like"/>
</dbReference>
<evidence type="ECO:0000256" key="4">
    <source>
        <dbReference type="ARBA" id="ARBA00022679"/>
    </source>
</evidence>
<comment type="similarity">
    <text evidence="2">Belongs to the glycosyltransferase 2 family.</text>
</comment>
<dbReference type="GO" id="GO:0016757">
    <property type="term" value="F:glycosyltransferase activity"/>
    <property type="evidence" value="ECO:0007669"/>
    <property type="project" value="UniProtKB-KW"/>
</dbReference>
<dbReference type="SUPFAM" id="SSF53448">
    <property type="entry name" value="Nucleotide-diphospho-sugar transferases"/>
    <property type="match status" value="1"/>
</dbReference>
<evidence type="ECO:0000259" key="5">
    <source>
        <dbReference type="Pfam" id="PF00535"/>
    </source>
</evidence>
<name>A0A7C1K168_9CHLR</name>
<proteinExistence type="inferred from homology"/>
<keyword evidence="3" id="KW-0328">Glycosyltransferase</keyword>
<evidence type="ECO:0000256" key="3">
    <source>
        <dbReference type="ARBA" id="ARBA00022676"/>
    </source>
</evidence>
<reference evidence="6" key="1">
    <citation type="journal article" date="2020" name="mSystems">
        <title>Genome- and Community-Level Interaction Insights into Carbon Utilization and Element Cycling Functions of Hydrothermarchaeota in Hydrothermal Sediment.</title>
        <authorList>
            <person name="Zhou Z."/>
            <person name="Liu Y."/>
            <person name="Xu W."/>
            <person name="Pan J."/>
            <person name="Luo Z.H."/>
            <person name="Li M."/>
        </authorList>
    </citation>
    <scope>NUCLEOTIDE SEQUENCE [LARGE SCALE GENOMIC DNA]</scope>
    <source>
        <strain evidence="6">SpSt-289</strain>
    </source>
</reference>
<dbReference type="Pfam" id="PF00535">
    <property type="entry name" value="Glycos_transf_2"/>
    <property type="match status" value="1"/>
</dbReference>
<comment type="pathway">
    <text evidence="1">Cell wall biogenesis; cell wall polysaccharide biosynthesis.</text>
</comment>
<dbReference type="Gene3D" id="3.90.550.10">
    <property type="entry name" value="Spore Coat Polysaccharide Biosynthesis Protein SpsA, Chain A"/>
    <property type="match status" value="1"/>
</dbReference>
<evidence type="ECO:0000256" key="2">
    <source>
        <dbReference type="ARBA" id="ARBA00006739"/>
    </source>
</evidence>